<sequence length="205" mass="22966">MTKAWISVLLALAVLTGFAMGFAVAIKINPETADVYLLNLGSVGDWVSGIGALAAVLVTLWLSDKQRKENTERITVEQVSREEGLLIKIISSGNRPSFVTGLYIGEKSSEKKLNLSTGEFLEKRFPIGRIDFGELISVLVLDKFDLKIAQEVEKRFNGNFGSLLLVINTSLGRFHFPLDSVYVSYLKRHLEKQQRRQEYQQSLAE</sequence>
<evidence type="ECO:0000313" key="3">
    <source>
        <dbReference type="EMBL" id="SDU96450.1"/>
    </source>
</evidence>
<organism evidence="2 5">
    <name type="scientific">Pseudomonas brenneri</name>
    <dbReference type="NCBI Taxonomy" id="129817"/>
    <lineage>
        <taxon>Bacteria</taxon>
        <taxon>Pseudomonadati</taxon>
        <taxon>Pseudomonadota</taxon>
        <taxon>Gammaproteobacteria</taxon>
        <taxon>Pseudomonadales</taxon>
        <taxon>Pseudomonadaceae</taxon>
        <taxon>Pseudomonas</taxon>
    </lineage>
</organism>
<dbReference type="AlphaFoldDB" id="A0A5B2UUJ9"/>
<gene>
    <name evidence="2" type="ORF">F1720_11035</name>
    <name evidence="3" type="ORF">SAMN04490181_2258</name>
</gene>
<dbReference type="Proteomes" id="UP000199620">
    <property type="component" value="Chromosome I"/>
</dbReference>
<evidence type="ECO:0000313" key="2">
    <source>
        <dbReference type="EMBL" id="KAA2230516.1"/>
    </source>
</evidence>
<evidence type="ECO:0000256" key="1">
    <source>
        <dbReference type="SAM" id="Phobius"/>
    </source>
</evidence>
<protein>
    <submittedName>
        <fullName evidence="2">Uncharacterized protein</fullName>
    </submittedName>
</protein>
<dbReference type="RefSeq" id="WP_146552232.1">
    <property type="nucleotide sequence ID" value="NZ_BMNU01000007.1"/>
</dbReference>
<keyword evidence="1" id="KW-0812">Transmembrane</keyword>
<evidence type="ECO:0000313" key="5">
    <source>
        <dbReference type="Proteomes" id="UP000325296"/>
    </source>
</evidence>
<dbReference type="EMBL" id="LT629800">
    <property type="protein sequence ID" value="SDU96450.1"/>
    <property type="molecule type" value="Genomic_DNA"/>
</dbReference>
<dbReference type="OrthoDB" id="6988569at2"/>
<accession>A0A5B2UUJ9</accession>
<dbReference type="Proteomes" id="UP000325296">
    <property type="component" value="Unassembled WGS sequence"/>
</dbReference>
<evidence type="ECO:0000313" key="4">
    <source>
        <dbReference type="Proteomes" id="UP000199620"/>
    </source>
</evidence>
<reference evidence="2 5" key="2">
    <citation type="submission" date="2019-09" db="EMBL/GenBank/DDBJ databases">
        <title>Draft genome sequence of Pseudomonas brenneri CCUG 51514(T).</title>
        <authorList>
            <person name="Tunovic T."/>
            <person name="Pineiro-Iglesias B."/>
            <person name="Unosson C."/>
            <person name="Inganas E."/>
            <person name="Ohlen M."/>
            <person name="Cardew S."/>
            <person name="Jensie-Markopoulos S."/>
            <person name="Salva-Serra F."/>
            <person name="Jaen-Luchoro D."/>
            <person name="Svensson-Stadler L."/>
            <person name="Chun J."/>
            <person name="Moore E."/>
        </authorList>
    </citation>
    <scope>NUCLEOTIDE SEQUENCE [LARGE SCALE GENOMIC DNA]</scope>
    <source>
        <strain evidence="2 5">CCUG 51514</strain>
    </source>
</reference>
<keyword evidence="1" id="KW-1133">Transmembrane helix</keyword>
<keyword evidence="4" id="KW-1185">Reference proteome</keyword>
<keyword evidence="1" id="KW-0472">Membrane</keyword>
<feature type="transmembrane region" description="Helical" evidence="1">
    <location>
        <begin position="47"/>
        <end position="63"/>
    </location>
</feature>
<reference evidence="3 4" key="1">
    <citation type="submission" date="2016-10" db="EMBL/GenBank/DDBJ databases">
        <authorList>
            <person name="Varghese N."/>
            <person name="Submissions S."/>
        </authorList>
    </citation>
    <scope>NUCLEOTIDE SEQUENCE [LARGE SCALE GENOMIC DNA]</scope>
    <source>
        <strain evidence="3 4">BS2771</strain>
    </source>
</reference>
<dbReference type="EMBL" id="VUOL01000005">
    <property type="protein sequence ID" value="KAA2230516.1"/>
    <property type="molecule type" value="Genomic_DNA"/>
</dbReference>
<proteinExistence type="predicted"/>
<name>A0A5B2UUJ9_9PSED</name>